<gene>
    <name evidence="3" type="ORF">IM725_07380</name>
</gene>
<dbReference type="InterPro" id="IPR000639">
    <property type="entry name" value="Epox_hydrolase-like"/>
</dbReference>
<accession>A0ABR9SDG1</accession>
<reference evidence="3 4" key="1">
    <citation type="submission" date="2020-10" db="EMBL/GenBank/DDBJ databases">
        <title>Draft genome of Ramlibacter aquaticus LMG 30558.</title>
        <authorList>
            <person name="Props R."/>
        </authorList>
    </citation>
    <scope>NUCLEOTIDE SEQUENCE [LARGE SCALE GENOMIC DNA]</scope>
    <source>
        <strain evidence="3 4">LMG 30558</strain>
    </source>
</reference>
<dbReference type="PANTHER" id="PTHR43329">
    <property type="entry name" value="EPOXIDE HYDROLASE"/>
    <property type="match status" value="1"/>
</dbReference>
<dbReference type="PRINTS" id="PR00412">
    <property type="entry name" value="EPOXHYDRLASE"/>
</dbReference>
<feature type="domain" description="AB hydrolase-1" evidence="2">
    <location>
        <begin position="44"/>
        <end position="364"/>
    </location>
</feature>
<evidence type="ECO:0000256" key="1">
    <source>
        <dbReference type="ARBA" id="ARBA00022801"/>
    </source>
</evidence>
<protein>
    <submittedName>
        <fullName evidence="3">Alpha/beta fold hydrolase</fullName>
    </submittedName>
</protein>
<sequence length="388" mass="42746">MAHDLDGYTSLNLPLGIRSQVVDNHNGCQMHVLEAGHESPHRPCILLLHGFPELAYSWRRQLVHLSQAGYHVIAPDLRGFGRSGGTMVHYADDLRPFSSVNRVADALGLVRALGHEQVALVVGHDYGAHVAGWCALLRPDVFRSVAFMSATFPGAPSLPLQGEPAPAQDAAQALVALGALSPPRKHYWPYFASPLAHEHLMHPPQGLHSFLRAYFHMKSGDWEDNQPFPLQAWSSAELAKLPRYYVMDADRTMPESVAPCMPSTAQIAACEWLSDADLDVYVQEYARTGFQGGLQLYRVMLDTGLSGELRAFAGRTVDVPALFLSGARDWGNHQVPGGLERLRESVCTRMEPPRIIPRAGHWVQQEAAAEVNAELLGFLERHSPRPVA</sequence>
<dbReference type="Pfam" id="PF00561">
    <property type="entry name" value="Abhydrolase_1"/>
    <property type="match status" value="1"/>
</dbReference>
<comment type="caution">
    <text evidence="3">The sequence shown here is derived from an EMBL/GenBank/DDBJ whole genome shotgun (WGS) entry which is preliminary data.</text>
</comment>
<dbReference type="InterPro" id="IPR000073">
    <property type="entry name" value="AB_hydrolase_1"/>
</dbReference>
<evidence type="ECO:0000313" key="3">
    <source>
        <dbReference type="EMBL" id="MBE7940390.1"/>
    </source>
</evidence>
<dbReference type="EMBL" id="JADDOJ010000021">
    <property type="protein sequence ID" value="MBE7940390.1"/>
    <property type="molecule type" value="Genomic_DNA"/>
</dbReference>
<dbReference type="SUPFAM" id="SSF53474">
    <property type="entry name" value="alpha/beta-Hydrolases"/>
    <property type="match status" value="1"/>
</dbReference>
<keyword evidence="4" id="KW-1185">Reference proteome</keyword>
<keyword evidence="1 3" id="KW-0378">Hydrolase</keyword>
<dbReference type="InterPro" id="IPR029058">
    <property type="entry name" value="AB_hydrolase_fold"/>
</dbReference>
<evidence type="ECO:0000259" key="2">
    <source>
        <dbReference type="Pfam" id="PF00561"/>
    </source>
</evidence>
<dbReference type="GO" id="GO:0016787">
    <property type="term" value="F:hydrolase activity"/>
    <property type="evidence" value="ECO:0007669"/>
    <property type="project" value="UniProtKB-KW"/>
</dbReference>
<dbReference type="Gene3D" id="3.40.50.1820">
    <property type="entry name" value="alpha/beta hydrolase"/>
    <property type="match status" value="1"/>
</dbReference>
<organism evidence="3 4">
    <name type="scientific">Ramlibacter aquaticus</name>
    <dbReference type="NCBI Taxonomy" id="2780094"/>
    <lineage>
        <taxon>Bacteria</taxon>
        <taxon>Pseudomonadati</taxon>
        <taxon>Pseudomonadota</taxon>
        <taxon>Betaproteobacteria</taxon>
        <taxon>Burkholderiales</taxon>
        <taxon>Comamonadaceae</taxon>
        <taxon>Ramlibacter</taxon>
    </lineage>
</organism>
<proteinExistence type="predicted"/>
<name>A0ABR9SDG1_9BURK</name>
<dbReference type="Proteomes" id="UP000715965">
    <property type="component" value="Unassembled WGS sequence"/>
</dbReference>
<evidence type="ECO:0000313" key="4">
    <source>
        <dbReference type="Proteomes" id="UP000715965"/>
    </source>
</evidence>